<proteinExistence type="predicted"/>
<dbReference type="WBParaSite" id="Hba_17836">
    <property type="protein sequence ID" value="Hba_17836"/>
    <property type="gene ID" value="Hba_17836"/>
</dbReference>
<sequence>MGIGLYHKDIGTALLRTYSADYCANVYLLNFELLEEFTNDECLIGEDSLSLTEHHLIIS</sequence>
<dbReference type="Proteomes" id="UP000095283">
    <property type="component" value="Unplaced"/>
</dbReference>
<keyword evidence="1" id="KW-1185">Reference proteome</keyword>
<dbReference type="AlphaFoldDB" id="A0A1I7XJE8"/>
<evidence type="ECO:0000313" key="2">
    <source>
        <dbReference type="WBParaSite" id="Hba_17836"/>
    </source>
</evidence>
<protein>
    <submittedName>
        <fullName evidence="2">Uncharacterized protein</fullName>
    </submittedName>
</protein>
<reference evidence="2" key="1">
    <citation type="submission" date="2016-11" db="UniProtKB">
        <authorList>
            <consortium name="WormBaseParasite"/>
        </authorList>
    </citation>
    <scope>IDENTIFICATION</scope>
</reference>
<accession>A0A1I7XJE8</accession>
<name>A0A1I7XJE8_HETBA</name>
<evidence type="ECO:0000313" key="1">
    <source>
        <dbReference type="Proteomes" id="UP000095283"/>
    </source>
</evidence>
<organism evidence="1 2">
    <name type="scientific">Heterorhabditis bacteriophora</name>
    <name type="common">Entomopathogenic nematode worm</name>
    <dbReference type="NCBI Taxonomy" id="37862"/>
    <lineage>
        <taxon>Eukaryota</taxon>
        <taxon>Metazoa</taxon>
        <taxon>Ecdysozoa</taxon>
        <taxon>Nematoda</taxon>
        <taxon>Chromadorea</taxon>
        <taxon>Rhabditida</taxon>
        <taxon>Rhabditina</taxon>
        <taxon>Rhabditomorpha</taxon>
        <taxon>Strongyloidea</taxon>
        <taxon>Heterorhabditidae</taxon>
        <taxon>Heterorhabditis</taxon>
    </lineage>
</organism>